<evidence type="ECO:0000313" key="2">
    <source>
        <dbReference type="EMBL" id="MBN8431573.1"/>
    </source>
</evidence>
<accession>A0ABS3E8C8</accession>
<evidence type="ECO:0000313" key="3">
    <source>
        <dbReference type="Proteomes" id="UP000664293"/>
    </source>
</evidence>
<organism evidence="2 3">
    <name type="scientific">Microbulbifer salipaludis</name>
    <dbReference type="NCBI Taxonomy" id="187980"/>
    <lineage>
        <taxon>Bacteria</taxon>
        <taxon>Pseudomonadati</taxon>
        <taxon>Pseudomonadota</taxon>
        <taxon>Gammaproteobacteria</taxon>
        <taxon>Cellvibrionales</taxon>
        <taxon>Microbulbiferaceae</taxon>
        <taxon>Microbulbifer</taxon>
    </lineage>
</organism>
<dbReference type="Gene3D" id="1.10.260.40">
    <property type="entry name" value="lambda repressor-like DNA-binding domains"/>
    <property type="match status" value="1"/>
</dbReference>
<feature type="domain" description="HTH cro/C1-type" evidence="1">
    <location>
        <begin position="11"/>
        <end position="69"/>
    </location>
</feature>
<dbReference type="PROSITE" id="PS50943">
    <property type="entry name" value="HTH_CROC1"/>
    <property type="match status" value="1"/>
</dbReference>
<sequence>MPNSSPIPLRLLQARTAKGISQKELGIRLGIEPGSASSRMTHYEKGRHSPDYQMLKRIGKELGVPVAYFFCESDVLAELICKIDKLSKKRQLELLRQLNASPSHVE</sequence>
<keyword evidence="3" id="KW-1185">Reference proteome</keyword>
<dbReference type="InterPro" id="IPR001387">
    <property type="entry name" value="Cro/C1-type_HTH"/>
</dbReference>
<gene>
    <name evidence="2" type="ORF">JF535_11985</name>
</gene>
<reference evidence="2 3" key="1">
    <citation type="submission" date="2020-12" db="EMBL/GenBank/DDBJ databases">
        <title>Oil enriched cultivation method for isolating marine PHA-producing bacteria.</title>
        <authorList>
            <person name="Zheng W."/>
            <person name="Yu S."/>
            <person name="Huang Y."/>
        </authorList>
    </citation>
    <scope>NUCLEOTIDE SEQUENCE [LARGE SCALE GENOMIC DNA]</scope>
    <source>
        <strain evidence="2 3">SN0-2</strain>
    </source>
</reference>
<proteinExistence type="predicted"/>
<name>A0ABS3E8C8_9GAMM</name>
<dbReference type="SUPFAM" id="SSF47413">
    <property type="entry name" value="lambda repressor-like DNA-binding domains"/>
    <property type="match status" value="1"/>
</dbReference>
<dbReference type="InterPro" id="IPR010982">
    <property type="entry name" value="Lambda_DNA-bd_dom_sf"/>
</dbReference>
<dbReference type="Proteomes" id="UP000664293">
    <property type="component" value="Unassembled WGS sequence"/>
</dbReference>
<comment type="caution">
    <text evidence="2">The sequence shown here is derived from an EMBL/GenBank/DDBJ whole genome shotgun (WGS) entry which is preliminary data.</text>
</comment>
<dbReference type="CDD" id="cd00093">
    <property type="entry name" value="HTH_XRE"/>
    <property type="match status" value="1"/>
</dbReference>
<dbReference type="EMBL" id="JAEKJR010000002">
    <property type="protein sequence ID" value="MBN8431573.1"/>
    <property type="molecule type" value="Genomic_DNA"/>
</dbReference>
<protein>
    <submittedName>
        <fullName evidence="2">Helix-turn-helix transcriptional regulator</fullName>
    </submittedName>
</protein>
<evidence type="ECO:0000259" key="1">
    <source>
        <dbReference type="PROSITE" id="PS50943"/>
    </source>
</evidence>
<dbReference type="Pfam" id="PF01381">
    <property type="entry name" value="HTH_3"/>
    <property type="match status" value="1"/>
</dbReference>
<dbReference type="SMART" id="SM00530">
    <property type="entry name" value="HTH_XRE"/>
    <property type="match status" value="1"/>
</dbReference>
<dbReference type="RefSeq" id="WP_207002386.1">
    <property type="nucleotide sequence ID" value="NZ_JAEKJR010000002.1"/>
</dbReference>